<evidence type="ECO:0000313" key="2">
    <source>
        <dbReference type="EMBL" id="EIA07623.1"/>
    </source>
</evidence>
<dbReference type="AlphaFoldDB" id="H7FUX2"/>
<proteinExistence type="predicted"/>
<sequence>MGFHGFCSIRDLRDIKHEQVILVFEEKEGTTVVIKKELADNLKLDYSLISAWITLTV</sequence>
<dbReference type="SUPFAM" id="SSF55021">
    <property type="entry name" value="ACT-like"/>
    <property type="match status" value="1"/>
</dbReference>
<dbReference type="InterPro" id="IPR018717">
    <property type="entry name" value="DUF2241"/>
</dbReference>
<accession>H7FUX2</accession>
<dbReference type="RefSeq" id="WP_007139166.1">
    <property type="nucleotide sequence ID" value="NZ_AHKF01000022.1"/>
</dbReference>
<gene>
    <name evidence="2" type="ORF">HJ01_02989</name>
</gene>
<evidence type="ECO:0000259" key="1">
    <source>
        <dbReference type="Pfam" id="PF10000"/>
    </source>
</evidence>
<reference evidence="2 3" key="1">
    <citation type="journal article" date="2014" name="Acta Crystallogr. D">
        <title>Structure-based characterization and antifreeze properties of a hyperactive ice-binding protein from the Antarctic bacterium Flavobacterium frigoris PS1.</title>
        <authorList>
            <person name="Do H."/>
            <person name="Kim S.J."/>
            <person name="Kim H.J."/>
            <person name="Lee J.H."/>
        </authorList>
    </citation>
    <scope>NUCLEOTIDE SEQUENCE [LARGE SCALE GENOMIC DNA]</scope>
    <source>
        <strain evidence="2 3">PS1</strain>
    </source>
</reference>
<dbReference type="InterPro" id="IPR045865">
    <property type="entry name" value="ACT-like_dom_sf"/>
</dbReference>
<comment type="caution">
    <text evidence="2">The sequence shown here is derived from an EMBL/GenBank/DDBJ whole genome shotgun (WGS) entry which is preliminary data.</text>
</comment>
<evidence type="ECO:0000313" key="3">
    <source>
        <dbReference type="Proteomes" id="UP000005566"/>
    </source>
</evidence>
<dbReference type="Pfam" id="PF10000">
    <property type="entry name" value="ACT_3"/>
    <property type="match status" value="1"/>
</dbReference>
<dbReference type="EMBL" id="AHKF01000022">
    <property type="protein sequence ID" value="EIA07623.1"/>
    <property type="molecule type" value="Genomic_DNA"/>
</dbReference>
<protein>
    <recommendedName>
        <fullName evidence="1">DUF2241 domain-containing protein</fullName>
    </recommendedName>
</protein>
<feature type="domain" description="DUF2241" evidence="1">
    <location>
        <begin position="6"/>
        <end position="48"/>
    </location>
</feature>
<dbReference type="PATRIC" id="fig|1086011.3.peg.2928"/>
<dbReference type="Proteomes" id="UP000005566">
    <property type="component" value="Unassembled WGS sequence"/>
</dbReference>
<dbReference type="eggNOG" id="COG3602">
    <property type="taxonomic scope" value="Bacteria"/>
</dbReference>
<keyword evidence="3" id="KW-1185">Reference proteome</keyword>
<organism evidence="2 3">
    <name type="scientific">Flavobacterium frigoris (strain PS1)</name>
    <dbReference type="NCBI Taxonomy" id="1086011"/>
    <lineage>
        <taxon>Bacteria</taxon>
        <taxon>Pseudomonadati</taxon>
        <taxon>Bacteroidota</taxon>
        <taxon>Flavobacteriia</taxon>
        <taxon>Flavobacteriales</taxon>
        <taxon>Flavobacteriaceae</taxon>
        <taxon>Flavobacterium</taxon>
    </lineage>
</organism>
<dbReference type="STRING" id="1086011.HJ01_02989"/>
<name>H7FUX2_FLAFP</name>
<dbReference type="Gene3D" id="3.30.2130.10">
    <property type="entry name" value="VC0802-like"/>
    <property type="match status" value="1"/>
</dbReference>